<proteinExistence type="predicted"/>
<feature type="compositionally biased region" description="Low complexity" evidence="7">
    <location>
        <begin position="329"/>
        <end position="341"/>
    </location>
</feature>
<feature type="compositionally biased region" description="Basic and acidic residues" evidence="7">
    <location>
        <begin position="1"/>
        <end position="14"/>
    </location>
</feature>
<feature type="region of interest" description="Disordered" evidence="7">
    <location>
        <begin position="213"/>
        <end position="281"/>
    </location>
</feature>
<organism evidence="9 10">
    <name type="scientific">Albula goreensis</name>
    <dbReference type="NCBI Taxonomy" id="1534307"/>
    <lineage>
        <taxon>Eukaryota</taxon>
        <taxon>Metazoa</taxon>
        <taxon>Chordata</taxon>
        <taxon>Craniata</taxon>
        <taxon>Vertebrata</taxon>
        <taxon>Euteleostomi</taxon>
        <taxon>Actinopterygii</taxon>
        <taxon>Neopterygii</taxon>
        <taxon>Teleostei</taxon>
        <taxon>Albuliformes</taxon>
        <taxon>Albulidae</taxon>
        <taxon>Albula</taxon>
    </lineage>
</organism>
<keyword evidence="5" id="KW-0391">Immunity</keyword>
<dbReference type="GO" id="GO:0045087">
    <property type="term" value="P:innate immune response"/>
    <property type="evidence" value="ECO:0007669"/>
    <property type="project" value="UniProtKB-KW"/>
</dbReference>
<comment type="caution">
    <text evidence="9">The sequence shown here is derived from an EMBL/GenBank/DDBJ whole genome shotgun (WGS) entry which is preliminary data.</text>
</comment>
<dbReference type="PANTHER" id="PTHR47230">
    <property type="entry name" value="TIR DOMAIN-CONTAINING ADAPTER MOLECULE 1"/>
    <property type="match status" value="1"/>
</dbReference>
<feature type="region of interest" description="Disordered" evidence="7">
    <location>
        <begin position="329"/>
        <end position="352"/>
    </location>
</feature>
<dbReference type="EMBL" id="JAERUA010000013">
    <property type="protein sequence ID" value="KAI1891601.1"/>
    <property type="molecule type" value="Genomic_DNA"/>
</dbReference>
<dbReference type="Proteomes" id="UP000829720">
    <property type="component" value="Unassembled WGS sequence"/>
</dbReference>
<sequence>MSEGEREAREEELQNRSGVHSTDITLEDAFKVLSLAPQERLLSLTFKLGHSKADELVHAMTLISLRKTAEALVKLQTLGESGVAGHLSEMAERHGGRSVASRMGREAQLEPQADALIDLARIFRVLADEQLCDESYCSRAYQVALRACTGLCSHLPRGNGSGALRIQGSRGGSSQMEGARSSPSSLRTCHPSCPSFPSHLEVSISPTLPFHMSSINRDVSEPRETSLSSESRKEPLDSTLSCRSHDTPEGEVAPVPSSSLEQVSVSAGSPPAPPQSIPHHPQLSQQYLKGIGPLQQCSDNSGSHQIVTSNHAEAKTNVDQASYREHSIITSPSASGTPSTTQENTQNQEDIRDDERTLFYSFVILHSSEDADVAVKWQEKLQRLVVGKGATFNQDFAVPGQHTLSCIEDAINNSAFTILLLTQNFNTRMLEVETNSALMNSIEKNHKSNTVIPLLPSENRLPRDKLPIILRTINPLEEGSNFDKNVRKAMSPDRIRRQEEVWKQEQSIREERERRERLREDSKRTTVLAVETNTTLRLLQELQMRSQPFPPQPGQPPATAIPHFLPGYAYGWPYVPMMPPPQHQPVNPERLPSMGFQLPHPNITIQNARCIMIGNDSQMTVTTDAATLMRDSEEEQ</sequence>
<keyword evidence="4" id="KW-0399">Innate immunity</keyword>
<dbReference type="InterPro" id="IPR035897">
    <property type="entry name" value="Toll_tir_struct_dom_sf"/>
</dbReference>
<dbReference type="InterPro" id="IPR000157">
    <property type="entry name" value="TIR_dom"/>
</dbReference>
<evidence type="ECO:0000256" key="4">
    <source>
        <dbReference type="ARBA" id="ARBA00022588"/>
    </source>
</evidence>
<protein>
    <recommendedName>
        <fullName evidence="8">TIR domain-containing protein</fullName>
    </recommendedName>
</protein>
<dbReference type="GO" id="GO:0032481">
    <property type="term" value="P:positive regulation of type I interferon production"/>
    <property type="evidence" value="ECO:0007669"/>
    <property type="project" value="TreeGrafter"/>
</dbReference>
<keyword evidence="3" id="KW-0597">Phosphoprotein</keyword>
<evidence type="ECO:0000256" key="3">
    <source>
        <dbReference type="ARBA" id="ARBA00022553"/>
    </source>
</evidence>
<evidence type="ECO:0000313" key="10">
    <source>
        <dbReference type="Proteomes" id="UP000829720"/>
    </source>
</evidence>
<name>A0A8T3D4T8_9TELE</name>
<keyword evidence="2" id="KW-0963">Cytoplasm</keyword>
<evidence type="ECO:0000259" key="8">
    <source>
        <dbReference type="PROSITE" id="PS50104"/>
    </source>
</evidence>
<keyword evidence="10" id="KW-1185">Reference proteome</keyword>
<dbReference type="InterPro" id="IPR040886">
    <property type="entry name" value="TRIF_N"/>
</dbReference>
<reference evidence="9" key="1">
    <citation type="submission" date="2021-01" db="EMBL/GenBank/DDBJ databases">
        <authorList>
            <person name="Zahm M."/>
            <person name="Roques C."/>
            <person name="Cabau C."/>
            <person name="Klopp C."/>
            <person name="Donnadieu C."/>
            <person name="Jouanno E."/>
            <person name="Lampietro C."/>
            <person name="Louis A."/>
            <person name="Herpin A."/>
            <person name="Echchiki A."/>
            <person name="Berthelot C."/>
            <person name="Parey E."/>
            <person name="Roest-Crollius H."/>
            <person name="Braasch I."/>
            <person name="Postlethwait J."/>
            <person name="Bobe J."/>
            <person name="Montfort J."/>
            <person name="Bouchez O."/>
            <person name="Begum T."/>
            <person name="Mejri S."/>
            <person name="Adams A."/>
            <person name="Chen W.-J."/>
            <person name="Guiguen Y."/>
        </authorList>
    </citation>
    <scope>NUCLEOTIDE SEQUENCE</scope>
    <source>
        <tissue evidence="9">Blood</tissue>
    </source>
</reference>
<feature type="domain" description="TIR" evidence="8">
    <location>
        <begin position="358"/>
        <end position="490"/>
    </location>
</feature>
<dbReference type="Pfam" id="PF17798">
    <property type="entry name" value="TRIF-NTD"/>
    <property type="match status" value="1"/>
</dbReference>
<evidence type="ECO:0000313" key="9">
    <source>
        <dbReference type="EMBL" id="KAI1891601.1"/>
    </source>
</evidence>
<dbReference type="AlphaFoldDB" id="A0A8T3D4T8"/>
<dbReference type="Gene3D" id="1.25.40.780">
    <property type="match status" value="1"/>
</dbReference>
<feature type="region of interest" description="Disordered" evidence="7">
    <location>
        <begin position="1"/>
        <end position="20"/>
    </location>
</feature>
<evidence type="ECO:0000256" key="2">
    <source>
        <dbReference type="ARBA" id="ARBA00022490"/>
    </source>
</evidence>
<dbReference type="Gene3D" id="3.40.50.10140">
    <property type="entry name" value="Toll/interleukin-1 receptor homology (TIR) domain"/>
    <property type="match status" value="1"/>
</dbReference>
<dbReference type="PROSITE" id="PS50104">
    <property type="entry name" value="TIR"/>
    <property type="match status" value="1"/>
</dbReference>
<feature type="compositionally biased region" description="Basic and acidic residues" evidence="7">
    <location>
        <begin position="218"/>
        <end position="236"/>
    </location>
</feature>
<dbReference type="Pfam" id="PF13676">
    <property type="entry name" value="TIR_2"/>
    <property type="match status" value="1"/>
</dbReference>
<dbReference type="OrthoDB" id="62956at2759"/>
<dbReference type="GO" id="GO:0005768">
    <property type="term" value="C:endosome"/>
    <property type="evidence" value="ECO:0007669"/>
    <property type="project" value="TreeGrafter"/>
</dbReference>
<feature type="region of interest" description="Disordered" evidence="7">
    <location>
        <begin position="163"/>
        <end position="190"/>
    </location>
</feature>
<evidence type="ECO:0000256" key="7">
    <source>
        <dbReference type="SAM" id="MobiDB-lite"/>
    </source>
</evidence>
<evidence type="ECO:0000256" key="1">
    <source>
        <dbReference type="ARBA" id="ARBA00004496"/>
    </source>
</evidence>
<comment type="subcellular location">
    <subcellularLocation>
        <location evidence="1">Cytoplasm</location>
    </subcellularLocation>
</comment>
<dbReference type="GO" id="GO:0006954">
    <property type="term" value="P:inflammatory response"/>
    <property type="evidence" value="ECO:0007669"/>
    <property type="project" value="UniProtKB-KW"/>
</dbReference>
<dbReference type="InterPro" id="IPR046946">
    <property type="entry name" value="TCAM1/2"/>
</dbReference>
<evidence type="ECO:0000256" key="6">
    <source>
        <dbReference type="ARBA" id="ARBA00023198"/>
    </source>
</evidence>
<dbReference type="GO" id="GO:0035591">
    <property type="term" value="F:signaling adaptor activity"/>
    <property type="evidence" value="ECO:0007669"/>
    <property type="project" value="TreeGrafter"/>
</dbReference>
<feature type="compositionally biased region" description="Polar residues" evidence="7">
    <location>
        <begin position="172"/>
        <end position="187"/>
    </location>
</feature>
<keyword evidence="6" id="KW-0395">Inflammatory response</keyword>
<dbReference type="PANTHER" id="PTHR47230:SF1">
    <property type="entry name" value="TIR DOMAIN-CONTAINING ADAPTER MOLECULE 1"/>
    <property type="match status" value="1"/>
</dbReference>
<evidence type="ECO:0000256" key="5">
    <source>
        <dbReference type="ARBA" id="ARBA00022859"/>
    </source>
</evidence>
<accession>A0A8T3D4T8</accession>
<dbReference type="GO" id="GO:0043123">
    <property type="term" value="P:positive regulation of canonical NF-kappaB signal transduction"/>
    <property type="evidence" value="ECO:0007669"/>
    <property type="project" value="TreeGrafter"/>
</dbReference>
<dbReference type="GO" id="GO:0035666">
    <property type="term" value="P:TRIF-dependent toll-like receptor signaling pathway"/>
    <property type="evidence" value="ECO:0007669"/>
    <property type="project" value="InterPro"/>
</dbReference>
<gene>
    <name evidence="9" type="ORF">AGOR_G00145460</name>
</gene>
<dbReference type="SUPFAM" id="SSF52200">
    <property type="entry name" value="Toll/Interleukin receptor TIR domain"/>
    <property type="match status" value="1"/>
</dbReference>